<name>A0A1Y1I841_KLENI</name>
<dbReference type="OrthoDB" id="408457at2759"/>
<organism evidence="2 3">
    <name type="scientific">Klebsormidium nitens</name>
    <name type="common">Green alga</name>
    <name type="synonym">Ulothrix nitens</name>
    <dbReference type="NCBI Taxonomy" id="105231"/>
    <lineage>
        <taxon>Eukaryota</taxon>
        <taxon>Viridiplantae</taxon>
        <taxon>Streptophyta</taxon>
        <taxon>Klebsormidiophyceae</taxon>
        <taxon>Klebsormidiales</taxon>
        <taxon>Klebsormidiaceae</taxon>
        <taxon>Klebsormidium</taxon>
    </lineage>
</organism>
<feature type="transmembrane region" description="Helical" evidence="1">
    <location>
        <begin position="6"/>
        <end position="28"/>
    </location>
</feature>
<dbReference type="Proteomes" id="UP000054558">
    <property type="component" value="Unassembled WGS sequence"/>
</dbReference>
<protein>
    <submittedName>
        <fullName evidence="2">Uncharacterized protein</fullName>
    </submittedName>
</protein>
<gene>
    <name evidence="2" type="ORF">KFL_002090080</name>
</gene>
<keyword evidence="1" id="KW-1133">Transmembrane helix</keyword>
<sequence>MAAQGVGAKVLIQTFAFLFLLFVAVYYVSMASSTRSTDICYALQIDCSESWSFWGKHPEQLLLPTVYKFENEGRCPVYTYFEPTQEAPLEMVKLHRLAQVWRKNWYRAGWKPYVIGEDEARDHPLYQELREKFRLLPTVNDRFYELQCYLRWVAMANLGGGFMSDYDILNYGFPPPPASELSGPCGRGTLTSYESLMPMLVSGDSEAYIHMAKLFANYQVQNDDLDAKGRPHVSDMELTLSRFSHEFEVKPHQDTLIHYSHWYVLDNVGEIQLPRWQIVNKLACFEALSVKKLSAVYLPSFTEGDLIAKNMVERLQKCLVTDRQSAQRNRAKEPYTIVLLPPSPIVTFAVEYLKYVKGTDSVLLQRWFEKSAGLGKQLTFEGFLGSLETSAKSVNDFDGLVLGPLLNGAGVSGSGLSAIDQVAAVEKAISGDRFMVGFLDQVNETLSLLEYEIGYDLDEEDYKALGEWLQHEWGQIHEVVLSLSSRVQKLFETSLPLDTRLLSSMRKHFEIRTRKFAEWTSSSTKPTPYRSRVS</sequence>
<evidence type="ECO:0000313" key="3">
    <source>
        <dbReference type="Proteomes" id="UP000054558"/>
    </source>
</evidence>
<accession>A0A1Y1I841</accession>
<evidence type="ECO:0000256" key="1">
    <source>
        <dbReference type="SAM" id="Phobius"/>
    </source>
</evidence>
<keyword evidence="1" id="KW-0812">Transmembrane</keyword>
<reference evidence="2 3" key="1">
    <citation type="journal article" date="2014" name="Nat. Commun.">
        <title>Klebsormidium flaccidum genome reveals primary factors for plant terrestrial adaptation.</title>
        <authorList>
            <person name="Hori K."/>
            <person name="Maruyama F."/>
            <person name="Fujisawa T."/>
            <person name="Togashi T."/>
            <person name="Yamamoto N."/>
            <person name="Seo M."/>
            <person name="Sato S."/>
            <person name="Yamada T."/>
            <person name="Mori H."/>
            <person name="Tajima N."/>
            <person name="Moriyama T."/>
            <person name="Ikeuchi M."/>
            <person name="Watanabe M."/>
            <person name="Wada H."/>
            <person name="Kobayashi K."/>
            <person name="Saito M."/>
            <person name="Masuda T."/>
            <person name="Sasaki-Sekimoto Y."/>
            <person name="Mashiguchi K."/>
            <person name="Awai K."/>
            <person name="Shimojima M."/>
            <person name="Masuda S."/>
            <person name="Iwai M."/>
            <person name="Nobusawa T."/>
            <person name="Narise T."/>
            <person name="Kondo S."/>
            <person name="Saito H."/>
            <person name="Sato R."/>
            <person name="Murakawa M."/>
            <person name="Ihara Y."/>
            <person name="Oshima-Yamada Y."/>
            <person name="Ohtaka K."/>
            <person name="Satoh M."/>
            <person name="Sonobe K."/>
            <person name="Ishii M."/>
            <person name="Ohtani R."/>
            <person name="Kanamori-Sato M."/>
            <person name="Honoki R."/>
            <person name="Miyazaki D."/>
            <person name="Mochizuki H."/>
            <person name="Umetsu J."/>
            <person name="Higashi K."/>
            <person name="Shibata D."/>
            <person name="Kamiya Y."/>
            <person name="Sato N."/>
            <person name="Nakamura Y."/>
            <person name="Tabata S."/>
            <person name="Ida S."/>
            <person name="Kurokawa K."/>
            <person name="Ohta H."/>
        </authorList>
    </citation>
    <scope>NUCLEOTIDE SEQUENCE [LARGE SCALE GENOMIC DNA]</scope>
    <source>
        <strain evidence="2 3">NIES-2285</strain>
    </source>
</reference>
<evidence type="ECO:0000313" key="2">
    <source>
        <dbReference type="EMBL" id="GAQ84856.1"/>
    </source>
</evidence>
<proteinExistence type="predicted"/>
<keyword evidence="1" id="KW-0472">Membrane</keyword>
<keyword evidence="3" id="KW-1185">Reference proteome</keyword>
<dbReference type="EMBL" id="DF237158">
    <property type="protein sequence ID" value="GAQ84856.1"/>
    <property type="molecule type" value="Genomic_DNA"/>
</dbReference>
<dbReference type="AlphaFoldDB" id="A0A1Y1I841"/>